<evidence type="ECO:0000313" key="1">
    <source>
        <dbReference type="EMBL" id="KAK2862602.1"/>
    </source>
</evidence>
<evidence type="ECO:0000313" key="2">
    <source>
        <dbReference type="Proteomes" id="UP001187415"/>
    </source>
</evidence>
<reference evidence="1" key="1">
    <citation type="submission" date="2023-07" db="EMBL/GenBank/DDBJ databases">
        <title>Chromosome-level Genome Assembly of Striped Snakehead (Channa striata).</title>
        <authorList>
            <person name="Liu H."/>
        </authorList>
    </citation>
    <scope>NUCLEOTIDE SEQUENCE</scope>
    <source>
        <strain evidence="1">Gz</strain>
        <tissue evidence="1">Muscle</tissue>
    </source>
</reference>
<accession>A0AA88NPI8</accession>
<sequence>MVFAIIPGEILVRGRFKAKLVRKDKDLDLWNDPVLVCGLRHRGMDGFTKPEQRSLVPRGGDPVSILQLHPSRNRVPGSDGSDPWEKSGWVGSHMNDQNPDLMARWCEACQCLQSEKKMELGAVKANRRNCVSDVEFDGSGLHRQHSAERLLKSLQYSRTHHQASVTSLSRQHSMQ</sequence>
<name>A0AA88NPI8_CHASR</name>
<dbReference type="AlphaFoldDB" id="A0AA88NPI8"/>
<protein>
    <submittedName>
        <fullName evidence="1">Uncharacterized protein</fullName>
    </submittedName>
</protein>
<dbReference type="EMBL" id="JAUPFM010000001">
    <property type="protein sequence ID" value="KAK2862602.1"/>
    <property type="molecule type" value="Genomic_DNA"/>
</dbReference>
<proteinExistence type="predicted"/>
<dbReference type="Proteomes" id="UP001187415">
    <property type="component" value="Unassembled WGS sequence"/>
</dbReference>
<comment type="caution">
    <text evidence="1">The sequence shown here is derived from an EMBL/GenBank/DDBJ whole genome shotgun (WGS) entry which is preliminary data.</text>
</comment>
<gene>
    <name evidence="1" type="ORF">Q5P01_002135</name>
</gene>
<organism evidence="1 2">
    <name type="scientific">Channa striata</name>
    <name type="common">Snakehead murrel</name>
    <name type="synonym">Ophicephalus striatus</name>
    <dbReference type="NCBI Taxonomy" id="64152"/>
    <lineage>
        <taxon>Eukaryota</taxon>
        <taxon>Metazoa</taxon>
        <taxon>Chordata</taxon>
        <taxon>Craniata</taxon>
        <taxon>Vertebrata</taxon>
        <taxon>Euteleostomi</taxon>
        <taxon>Actinopterygii</taxon>
        <taxon>Neopterygii</taxon>
        <taxon>Teleostei</taxon>
        <taxon>Neoteleostei</taxon>
        <taxon>Acanthomorphata</taxon>
        <taxon>Anabantaria</taxon>
        <taxon>Anabantiformes</taxon>
        <taxon>Channoidei</taxon>
        <taxon>Channidae</taxon>
        <taxon>Channa</taxon>
    </lineage>
</organism>
<keyword evidence="2" id="KW-1185">Reference proteome</keyword>